<evidence type="ECO:0000256" key="8">
    <source>
        <dbReference type="ARBA" id="ARBA00023136"/>
    </source>
</evidence>
<keyword evidence="7" id="KW-0520">NAD</keyword>
<dbReference type="AlphaFoldDB" id="A0A0S2MP78"/>
<comment type="similarity">
    <text evidence="2">Belongs to the complex I subunit 4L family.</text>
</comment>
<gene>
    <name evidence="12" type="primary">nad4l</name>
</gene>
<feature type="transmembrane region" description="Helical" evidence="11">
    <location>
        <begin position="24"/>
        <end position="47"/>
    </location>
</feature>
<evidence type="ECO:0000256" key="6">
    <source>
        <dbReference type="ARBA" id="ARBA00022989"/>
    </source>
</evidence>
<dbReference type="GO" id="GO:0008137">
    <property type="term" value="F:NADH dehydrogenase (ubiquinone) activity"/>
    <property type="evidence" value="ECO:0007669"/>
    <property type="project" value="UniProtKB-EC"/>
</dbReference>
<keyword evidence="12" id="KW-0496">Mitochondrion</keyword>
<protein>
    <recommendedName>
        <fullName evidence="3">NADH-ubiquinone oxidoreductase chain 4L</fullName>
    </recommendedName>
    <alternativeName>
        <fullName evidence="9">NADH dehydrogenase subunit 4L</fullName>
    </alternativeName>
</protein>
<evidence type="ECO:0000256" key="11">
    <source>
        <dbReference type="SAM" id="Phobius"/>
    </source>
</evidence>
<name>A0A0S2MP78_9COLE</name>
<accession>A0A0S2MP78</accession>
<evidence type="ECO:0000313" key="12">
    <source>
        <dbReference type="EMBL" id="ALO76528.1"/>
    </source>
</evidence>
<evidence type="ECO:0000256" key="5">
    <source>
        <dbReference type="ARBA" id="ARBA00022967"/>
    </source>
</evidence>
<keyword evidence="5" id="KW-1278">Translocase</keyword>
<dbReference type="Pfam" id="PF00420">
    <property type="entry name" value="Oxidored_q2"/>
    <property type="match status" value="1"/>
</dbReference>
<comment type="catalytic activity">
    <reaction evidence="10">
        <text>a ubiquinone + NADH + 5 H(+)(in) = a ubiquinol + NAD(+) + 4 H(+)(out)</text>
        <dbReference type="Rhea" id="RHEA:29091"/>
        <dbReference type="Rhea" id="RHEA-COMP:9565"/>
        <dbReference type="Rhea" id="RHEA-COMP:9566"/>
        <dbReference type="ChEBI" id="CHEBI:15378"/>
        <dbReference type="ChEBI" id="CHEBI:16389"/>
        <dbReference type="ChEBI" id="CHEBI:17976"/>
        <dbReference type="ChEBI" id="CHEBI:57540"/>
        <dbReference type="ChEBI" id="CHEBI:57945"/>
        <dbReference type="EC" id="7.1.1.2"/>
    </reaction>
</comment>
<feature type="transmembrane region" description="Helical" evidence="11">
    <location>
        <begin position="53"/>
        <end position="78"/>
    </location>
</feature>
<keyword evidence="4 11" id="KW-0812">Transmembrane</keyword>
<evidence type="ECO:0000256" key="2">
    <source>
        <dbReference type="ARBA" id="ARBA00010519"/>
    </source>
</evidence>
<proteinExistence type="inferred from homology"/>
<dbReference type="EMBL" id="JX412761">
    <property type="protein sequence ID" value="ALO76528.1"/>
    <property type="molecule type" value="Genomic_DNA"/>
</dbReference>
<keyword evidence="8 11" id="KW-0472">Membrane</keyword>
<evidence type="ECO:0000256" key="9">
    <source>
        <dbReference type="ARBA" id="ARBA00031586"/>
    </source>
</evidence>
<evidence type="ECO:0000256" key="1">
    <source>
        <dbReference type="ARBA" id="ARBA00004141"/>
    </source>
</evidence>
<evidence type="ECO:0000256" key="3">
    <source>
        <dbReference type="ARBA" id="ARBA00016612"/>
    </source>
</evidence>
<dbReference type="GO" id="GO:0016020">
    <property type="term" value="C:membrane"/>
    <property type="evidence" value="ECO:0007669"/>
    <property type="project" value="UniProtKB-SubCell"/>
</dbReference>
<evidence type="ECO:0000256" key="10">
    <source>
        <dbReference type="ARBA" id="ARBA00049551"/>
    </source>
</evidence>
<dbReference type="InterPro" id="IPR039428">
    <property type="entry name" value="NUOK/Mnh_C1-like"/>
</dbReference>
<keyword evidence="6 11" id="KW-1133">Transmembrane helix</keyword>
<evidence type="ECO:0000256" key="7">
    <source>
        <dbReference type="ARBA" id="ARBA00023027"/>
    </source>
</evidence>
<organism evidence="12">
    <name type="scientific">Scydmaeninae sp. 840218</name>
    <dbReference type="NCBI Taxonomy" id="1213605"/>
    <lineage>
        <taxon>Eukaryota</taxon>
        <taxon>Metazoa</taxon>
        <taxon>Ecdysozoa</taxon>
        <taxon>Arthropoda</taxon>
        <taxon>Hexapoda</taxon>
        <taxon>Insecta</taxon>
        <taxon>Pterygota</taxon>
        <taxon>Neoptera</taxon>
        <taxon>Endopterygota</taxon>
        <taxon>Coleoptera</taxon>
        <taxon>Polyphaga</taxon>
        <taxon>Staphyliniformia</taxon>
        <taxon>Staphylinidae</taxon>
        <taxon>Scydmaeninae</taxon>
    </lineage>
</organism>
<reference evidence="12" key="1">
    <citation type="submission" date="2012-06" db="EMBL/GenBank/DDBJ databases">
        <title>Mitogenomics of the Coleoptera under dense taxon sampling.</title>
        <authorList>
            <person name="Timmermans M.J.T.N."/>
            <person name="Lim J."/>
            <person name="Dodsworth S."/>
            <person name="Haran J."/>
            <person name="Ahrens D."/>
            <person name="Bocak L."/>
            <person name="London A."/>
            <person name="Culverwell L."/>
            <person name="Vogler A.P."/>
        </authorList>
    </citation>
    <scope>NUCLEOTIDE SEQUENCE</scope>
</reference>
<evidence type="ECO:0000256" key="4">
    <source>
        <dbReference type="ARBA" id="ARBA00022692"/>
    </source>
</evidence>
<sequence>MLIFINMHVYNWSVFLLLFYRKHLLLMLLSLEYIVISIYFSLFFYLLMYQFNMYMLMIYMVMIVCEGVLGLSILVLMIRAHGNDYMKTFNLLW</sequence>
<dbReference type="Gene3D" id="1.10.287.3510">
    <property type="match status" value="1"/>
</dbReference>
<geneLocation type="mitochondrion" evidence="12"/>
<comment type="subcellular location">
    <subcellularLocation>
        <location evidence="1">Membrane</location>
        <topology evidence="1">Multi-pass membrane protein</topology>
    </subcellularLocation>
</comment>